<name>A0ABX1JXJ0_9CELL</name>
<feature type="transmembrane region" description="Helical" evidence="6">
    <location>
        <begin position="231"/>
        <end position="252"/>
    </location>
</feature>
<feature type="transmembrane region" description="Helical" evidence="6">
    <location>
        <begin position="198"/>
        <end position="219"/>
    </location>
</feature>
<dbReference type="Pfam" id="PF00892">
    <property type="entry name" value="EamA"/>
    <property type="match status" value="2"/>
</dbReference>
<keyword evidence="4 6" id="KW-1133">Transmembrane helix</keyword>
<feature type="transmembrane region" description="Helical" evidence="6">
    <location>
        <begin position="138"/>
        <end position="157"/>
    </location>
</feature>
<keyword evidence="5 6" id="KW-0472">Membrane</keyword>
<dbReference type="PANTHER" id="PTHR32322:SF9">
    <property type="entry name" value="AMINO-ACID METABOLITE EFFLUX PUMP-RELATED"/>
    <property type="match status" value="1"/>
</dbReference>
<dbReference type="EMBL" id="JAAXOY010000046">
    <property type="protein sequence ID" value="NKY38659.1"/>
    <property type="molecule type" value="Genomic_DNA"/>
</dbReference>
<feature type="domain" description="EamA" evidence="7">
    <location>
        <begin position="166"/>
        <end position="304"/>
    </location>
</feature>
<sequence length="327" mass="33823">MSAVPATVVHVTRDRTIVVYYLAAALVWGASFLFIKVGLDEGLSPAQVVLARLTLGAVALLVAMLVLRRRWPRGARTWGHLAVLGVVLCVVPFLLFSWAGQHLTSGLASILNATTPLMTAAWAAALLPTERLVARQRVGLLVGIVGVVVVVAPWTWLAGGVSASLPAVLACLGATASYGIGTTYLRRFVTPLGLPPESVAAGQIGAGALLVLAASPFVVPSSALGTLEVSWPLVGAMVALGALGTGAAYVWFNRIVDAWGAQRASTVTYLTPLVGVVLGALVLGERVHWYEPVGGVLVVLGVVVAQRAKRTPVVDAVPGETLGARTA</sequence>
<reference evidence="8 9" key="1">
    <citation type="submission" date="2020-04" db="EMBL/GenBank/DDBJ databases">
        <title>MicrobeNet Type strains.</title>
        <authorList>
            <person name="Nicholson A.C."/>
        </authorList>
    </citation>
    <scope>NUCLEOTIDE SEQUENCE [LARGE SCALE GENOMIC DNA]</scope>
    <source>
        <strain evidence="8 9">ATCC BAA-787</strain>
    </source>
</reference>
<feature type="transmembrane region" description="Helical" evidence="6">
    <location>
        <begin position="49"/>
        <end position="67"/>
    </location>
</feature>
<gene>
    <name evidence="8" type="ORF">HGA02_03705</name>
</gene>
<evidence type="ECO:0000256" key="6">
    <source>
        <dbReference type="SAM" id="Phobius"/>
    </source>
</evidence>
<evidence type="ECO:0000256" key="4">
    <source>
        <dbReference type="ARBA" id="ARBA00022989"/>
    </source>
</evidence>
<evidence type="ECO:0000256" key="1">
    <source>
        <dbReference type="ARBA" id="ARBA00004141"/>
    </source>
</evidence>
<dbReference type="InterPro" id="IPR000620">
    <property type="entry name" value="EamA_dom"/>
</dbReference>
<protein>
    <submittedName>
        <fullName evidence="8">EamA family transporter</fullName>
    </submittedName>
</protein>
<evidence type="ECO:0000256" key="2">
    <source>
        <dbReference type="ARBA" id="ARBA00007362"/>
    </source>
</evidence>
<keyword evidence="3 6" id="KW-0812">Transmembrane</keyword>
<evidence type="ECO:0000256" key="5">
    <source>
        <dbReference type="ARBA" id="ARBA00023136"/>
    </source>
</evidence>
<evidence type="ECO:0000259" key="7">
    <source>
        <dbReference type="Pfam" id="PF00892"/>
    </source>
</evidence>
<dbReference type="InterPro" id="IPR037185">
    <property type="entry name" value="EmrE-like"/>
</dbReference>
<feature type="transmembrane region" description="Helical" evidence="6">
    <location>
        <begin position="264"/>
        <end position="283"/>
    </location>
</feature>
<keyword evidence="9" id="KW-1185">Reference proteome</keyword>
<comment type="similarity">
    <text evidence="2">Belongs to the EamA transporter family.</text>
</comment>
<feature type="transmembrane region" description="Helical" evidence="6">
    <location>
        <begin position="163"/>
        <end position="186"/>
    </location>
</feature>
<feature type="transmembrane region" description="Helical" evidence="6">
    <location>
        <begin position="18"/>
        <end position="37"/>
    </location>
</feature>
<feature type="domain" description="EamA" evidence="7">
    <location>
        <begin position="18"/>
        <end position="151"/>
    </location>
</feature>
<dbReference type="InterPro" id="IPR050638">
    <property type="entry name" value="AA-Vitamin_Transporters"/>
</dbReference>
<dbReference type="SUPFAM" id="SSF103481">
    <property type="entry name" value="Multidrug resistance efflux transporter EmrE"/>
    <property type="match status" value="2"/>
</dbReference>
<evidence type="ECO:0000313" key="8">
    <source>
        <dbReference type="EMBL" id="NKY38659.1"/>
    </source>
</evidence>
<evidence type="ECO:0000313" key="9">
    <source>
        <dbReference type="Proteomes" id="UP000777774"/>
    </source>
</evidence>
<feature type="transmembrane region" description="Helical" evidence="6">
    <location>
        <begin position="289"/>
        <end position="305"/>
    </location>
</feature>
<organism evidence="8 9">
    <name type="scientific">Cellulomonas septica</name>
    <dbReference type="NCBI Taxonomy" id="285080"/>
    <lineage>
        <taxon>Bacteria</taxon>
        <taxon>Bacillati</taxon>
        <taxon>Actinomycetota</taxon>
        <taxon>Actinomycetes</taxon>
        <taxon>Micrococcales</taxon>
        <taxon>Cellulomonadaceae</taxon>
        <taxon>Cellulomonas</taxon>
    </lineage>
</organism>
<feature type="transmembrane region" description="Helical" evidence="6">
    <location>
        <begin position="79"/>
        <end position="100"/>
    </location>
</feature>
<feature type="transmembrane region" description="Helical" evidence="6">
    <location>
        <begin position="106"/>
        <end position="126"/>
    </location>
</feature>
<proteinExistence type="inferred from homology"/>
<comment type="caution">
    <text evidence="8">The sequence shown here is derived from an EMBL/GenBank/DDBJ whole genome shotgun (WGS) entry which is preliminary data.</text>
</comment>
<comment type="subcellular location">
    <subcellularLocation>
        <location evidence="1">Membrane</location>
        <topology evidence="1">Multi-pass membrane protein</topology>
    </subcellularLocation>
</comment>
<dbReference type="PANTHER" id="PTHR32322">
    <property type="entry name" value="INNER MEMBRANE TRANSPORTER"/>
    <property type="match status" value="1"/>
</dbReference>
<evidence type="ECO:0000256" key="3">
    <source>
        <dbReference type="ARBA" id="ARBA00022692"/>
    </source>
</evidence>
<accession>A0ABX1JXJ0</accession>
<dbReference type="Proteomes" id="UP000777774">
    <property type="component" value="Unassembled WGS sequence"/>
</dbReference>